<comment type="caution">
    <text evidence="12">The sequence shown here is derived from an EMBL/GenBank/DDBJ whole genome shotgun (WGS) entry which is preliminary data.</text>
</comment>
<dbReference type="RefSeq" id="WP_155444418.1">
    <property type="nucleotide sequence ID" value="NZ_JAOQNR010000001.1"/>
</dbReference>
<evidence type="ECO:0000256" key="7">
    <source>
        <dbReference type="ARBA" id="ARBA00022842"/>
    </source>
</evidence>
<dbReference type="PROSITE" id="PS51274">
    <property type="entry name" value="GATASE_COBBQ"/>
    <property type="match status" value="1"/>
</dbReference>
<dbReference type="GO" id="GO:0009236">
    <property type="term" value="P:cobalamin biosynthetic process"/>
    <property type="evidence" value="ECO:0007669"/>
    <property type="project" value="UniProtKB-UniRule"/>
</dbReference>
<comment type="similarity">
    <text evidence="2">Belongs to the CobB/CobQ family. CobQ subfamily.</text>
</comment>
<comment type="pathway">
    <text evidence="9">Cofactor biosynthesis; adenosylcobalamin biosynthesis; cob(II)yrinate a,c-diamide from precorrin-2 (aerobic route): step 9/10.</text>
</comment>
<dbReference type="InterPro" id="IPR027417">
    <property type="entry name" value="P-loop_NTPase"/>
</dbReference>
<accession>A0A6N8DKK5</accession>
<dbReference type="EC" id="6.3.5.9" evidence="9"/>
<dbReference type="GO" id="GO:0043802">
    <property type="term" value="F:hydrogenobyrinic acid a,c-diamide synthase (glutamine-hydrolysing) activity"/>
    <property type="evidence" value="ECO:0007669"/>
    <property type="project" value="UniProtKB-UniRule"/>
</dbReference>
<evidence type="ECO:0000259" key="10">
    <source>
        <dbReference type="Pfam" id="PF01656"/>
    </source>
</evidence>
<dbReference type="NCBIfam" id="NF002204">
    <property type="entry name" value="PRK01077.1"/>
    <property type="match status" value="1"/>
</dbReference>
<comment type="function">
    <text evidence="9">Catalyzes the ATP-dependent amidation of the two carboxylate groups at positions a and c of hydrogenobyrinate, using either L-glutamine or ammonia as the nitrogen source.</text>
</comment>
<dbReference type="PANTHER" id="PTHR43873:SF1">
    <property type="entry name" value="COBYRINATE A,C-DIAMIDE SYNTHASE"/>
    <property type="match status" value="1"/>
</dbReference>
<dbReference type="InterPro" id="IPR029062">
    <property type="entry name" value="Class_I_gatase-like"/>
</dbReference>
<comment type="similarity">
    <text evidence="9">Belongs to the CobB/CbiA family.</text>
</comment>
<dbReference type="InterPro" id="IPR004484">
    <property type="entry name" value="CbiA/CobB_synth"/>
</dbReference>
<dbReference type="CDD" id="cd05388">
    <property type="entry name" value="CobB_N"/>
    <property type="match status" value="1"/>
</dbReference>
<comment type="domain">
    <text evidence="9">Comprises of two domains. The C-terminal domain contains the binding site for glutamine and catalyzes the hydrolysis of this substrate to glutamate and ammonia. The N-terminal domain is anticipated to bind ATP and hydrogenobyrinate and catalyzes the ultimate synthesis of the diamide product. The ammonia produced via the glutaminase domain is probably translocated to the adjacent domain via a molecular tunnel, where it reacts with an activated intermediate.</text>
</comment>
<evidence type="ECO:0000256" key="4">
    <source>
        <dbReference type="ARBA" id="ARBA00022598"/>
    </source>
</evidence>
<feature type="domain" description="CobQ/CobB/MinD/ParA nucleotide binding" evidence="10">
    <location>
        <begin position="12"/>
        <end position="183"/>
    </location>
</feature>
<name>A0A6N8DKK5_RHOAC</name>
<evidence type="ECO:0000313" key="12">
    <source>
        <dbReference type="EMBL" id="MTV29771.1"/>
    </source>
</evidence>
<evidence type="ECO:0000256" key="6">
    <source>
        <dbReference type="ARBA" id="ARBA00022840"/>
    </source>
</evidence>
<dbReference type="SUPFAM" id="SSF52317">
    <property type="entry name" value="Class I glutamine amidotransferase-like"/>
    <property type="match status" value="1"/>
</dbReference>
<proteinExistence type="inferred from homology"/>
<dbReference type="SUPFAM" id="SSF52540">
    <property type="entry name" value="P-loop containing nucleoside triphosphate hydrolases"/>
    <property type="match status" value="1"/>
</dbReference>
<evidence type="ECO:0000256" key="8">
    <source>
        <dbReference type="ARBA" id="ARBA00022962"/>
    </source>
</evidence>
<dbReference type="HAMAP" id="MF_00027">
    <property type="entry name" value="CobB_CbiA"/>
    <property type="match status" value="1"/>
</dbReference>
<dbReference type="UniPathway" id="UPA00148">
    <property type="reaction ID" value="UER00220"/>
</dbReference>
<dbReference type="PANTHER" id="PTHR43873">
    <property type="entry name" value="COBYRINATE A,C-DIAMIDE SYNTHASE"/>
    <property type="match status" value="1"/>
</dbReference>
<keyword evidence="3 9" id="KW-0169">Cobalamin biosynthesis</keyword>
<evidence type="ECO:0000259" key="11">
    <source>
        <dbReference type="Pfam" id="PF07685"/>
    </source>
</evidence>
<evidence type="ECO:0000256" key="5">
    <source>
        <dbReference type="ARBA" id="ARBA00022741"/>
    </source>
</evidence>
<comment type="cofactor">
    <cofactor evidence="1 9">
        <name>Mg(2+)</name>
        <dbReference type="ChEBI" id="CHEBI:18420"/>
    </cofactor>
</comment>
<dbReference type="Gene3D" id="3.40.50.300">
    <property type="entry name" value="P-loop containing nucleotide triphosphate hydrolases"/>
    <property type="match status" value="1"/>
</dbReference>
<evidence type="ECO:0000256" key="9">
    <source>
        <dbReference type="HAMAP-Rule" id="MF_00027"/>
    </source>
</evidence>
<feature type="site" description="Increases nucleophilicity of active site Cys" evidence="9">
    <location>
        <position position="432"/>
    </location>
</feature>
<dbReference type="Pfam" id="PF01656">
    <property type="entry name" value="CbiA"/>
    <property type="match status" value="1"/>
</dbReference>
<reference evidence="12 13" key="1">
    <citation type="submission" date="2019-11" db="EMBL/GenBank/DDBJ databases">
        <title>Whole-genome sequence of a Rhodoblastus acidophilus DSM 142.</title>
        <authorList>
            <person name="Kyndt J.A."/>
            <person name="Meyer T.E."/>
        </authorList>
    </citation>
    <scope>NUCLEOTIDE SEQUENCE [LARGE SCALE GENOMIC DNA]</scope>
    <source>
        <strain evidence="12 13">DSM 142</strain>
    </source>
</reference>
<feature type="active site" description="Nucleophile" evidence="9">
    <location>
        <position position="327"/>
    </location>
</feature>
<dbReference type="Pfam" id="PF07685">
    <property type="entry name" value="GATase_3"/>
    <property type="match status" value="1"/>
</dbReference>
<protein>
    <recommendedName>
        <fullName evidence="9">Hydrogenobyrinate a,c-diamide synthase</fullName>
        <ecNumber evidence="9">6.3.5.9</ecNumber>
    </recommendedName>
    <alternativeName>
        <fullName evidence="9">Hydrogenobyrinic acid a,c-diamide synthase</fullName>
    </alternativeName>
</protein>
<feature type="domain" description="CobB/CobQ-like glutamine amidotransferase" evidence="11">
    <location>
        <begin position="246"/>
        <end position="433"/>
    </location>
</feature>
<comment type="miscellaneous">
    <text evidence="9">The a and c carboxylates of hydrogenobyrinate are activated for nucleophilic attack via formation of a phosphorylated intermediate by ATP. CobB catalyzes first the amidation of the c-carboxylate, and then that of the a-carboxylate.</text>
</comment>
<dbReference type="InterPro" id="IPR011698">
    <property type="entry name" value="GATase_3"/>
</dbReference>
<evidence type="ECO:0000256" key="3">
    <source>
        <dbReference type="ARBA" id="ARBA00022573"/>
    </source>
</evidence>
<dbReference type="CDD" id="cd03130">
    <property type="entry name" value="GATase1_CobB"/>
    <property type="match status" value="1"/>
</dbReference>
<keyword evidence="7 9" id="KW-0460">Magnesium</keyword>
<keyword evidence="6 9" id="KW-0067">ATP-binding</keyword>
<keyword evidence="4 9" id="KW-0436">Ligase</keyword>
<dbReference type="GO" id="GO:0005524">
    <property type="term" value="F:ATP binding"/>
    <property type="evidence" value="ECO:0007669"/>
    <property type="project" value="UniProtKB-UniRule"/>
</dbReference>
<keyword evidence="8 9" id="KW-0315">Glutamine amidotransferase</keyword>
<dbReference type="OrthoDB" id="9764035at2"/>
<organism evidence="12 13">
    <name type="scientific">Rhodoblastus acidophilus</name>
    <name type="common">Rhodopseudomonas acidophila</name>
    <dbReference type="NCBI Taxonomy" id="1074"/>
    <lineage>
        <taxon>Bacteria</taxon>
        <taxon>Pseudomonadati</taxon>
        <taxon>Pseudomonadota</taxon>
        <taxon>Alphaproteobacteria</taxon>
        <taxon>Hyphomicrobiales</taxon>
        <taxon>Rhodoblastaceae</taxon>
        <taxon>Rhodoblastus</taxon>
    </lineage>
</organism>
<dbReference type="InterPro" id="IPR002586">
    <property type="entry name" value="CobQ/CobB/MinD/ParA_Nub-bd_dom"/>
</dbReference>
<dbReference type="GO" id="GO:0042242">
    <property type="term" value="F:cobyrinic acid a,c-diamide synthase activity"/>
    <property type="evidence" value="ECO:0007669"/>
    <property type="project" value="InterPro"/>
</dbReference>
<dbReference type="AlphaFoldDB" id="A0A6N8DKK5"/>
<dbReference type="Proteomes" id="UP000439113">
    <property type="component" value="Unassembled WGS sequence"/>
</dbReference>
<evidence type="ECO:0000313" key="13">
    <source>
        <dbReference type="Proteomes" id="UP000439113"/>
    </source>
</evidence>
<keyword evidence="5 9" id="KW-0547">Nucleotide-binding</keyword>
<gene>
    <name evidence="9" type="primary">cobB</name>
    <name evidence="12" type="ORF">GJ654_02045</name>
</gene>
<sequence length="467" mass="50011">MSRLFVSAISKSCGKTTLSLGMAAAFVERGLRVQPFKKGPDYIDPMWHARAAGRTCYNLDFNTQTPDEIVSLCASASLDADLALVEGNKGLHDGVDTLGNDSSAALAKLLGAPVVLVVDTQGMARGVAPLLLGYQHFDSDVSIAGVILNKVGSARQESKLRHAIETYTNLKIVGVVGRDCDLSVDERHLGLTTPQEFFNAAPVIARARDAVRAGVDLDALLKAAEGSRPLWAAPRLRVHRAPDVTLAVARDAAFGFYYADDLDAFAQAGAKLIFFDALRDQSLPRCDGLFIGGGFPETQAAALSANTSLREDIRGGLAAGLPCYAECGGMMYLSRSITFAGETHQMVGALPADAVMGPRPQGKGLMRVEPTLEFPWPGNFPGQTVAAHEFHYARMENIDPGLRYAWKVRRGHGIDGFRDGMVVGNTLAGFAHLRDTSRLRWAESFVGFVRAQKQSALGAPALLRAAV</sequence>
<evidence type="ECO:0000256" key="2">
    <source>
        <dbReference type="ARBA" id="ARBA00006205"/>
    </source>
</evidence>
<dbReference type="Gene3D" id="3.40.50.880">
    <property type="match status" value="1"/>
</dbReference>
<evidence type="ECO:0000256" key="1">
    <source>
        <dbReference type="ARBA" id="ARBA00001946"/>
    </source>
</evidence>
<dbReference type="NCBIfam" id="TIGR00379">
    <property type="entry name" value="cobB"/>
    <property type="match status" value="1"/>
</dbReference>
<comment type="catalytic activity">
    <reaction evidence="9">
        <text>hydrogenobyrinate + 2 L-glutamine + 2 ATP + 2 H2O = hydrogenobyrinate a,c-diamide + 2 L-glutamate + 2 ADP + 2 phosphate + 2 H(+)</text>
        <dbReference type="Rhea" id="RHEA:12544"/>
        <dbReference type="ChEBI" id="CHEBI:15377"/>
        <dbReference type="ChEBI" id="CHEBI:15378"/>
        <dbReference type="ChEBI" id="CHEBI:29985"/>
        <dbReference type="ChEBI" id="CHEBI:30616"/>
        <dbReference type="ChEBI" id="CHEBI:43474"/>
        <dbReference type="ChEBI" id="CHEBI:58359"/>
        <dbReference type="ChEBI" id="CHEBI:77873"/>
        <dbReference type="ChEBI" id="CHEBI:77874"/>
        <dbReference type="ChEBI" id="CHEBI:456216"/>
        <dbReference type="EC" id="6.3.5.9"/>
    </reaction>
</comment>
<dbReference type="EMBL" id="WNKS01000001">
    <property type="protein sequence ID" value="MTV29771.1"/>
    <property type="molecule type" value="Genomic_DNA"/>
</dbReference>